<dbReference type="InterPro" id="IPR012903">
    <property type="entry name" value="Nif11"/>
</dbReference>
<feature type="region of interest" description="Disordered" evidence="1">
    <location>
        <begin position="76"/>
        <end position="96"/>
    </location>
</feature>
<evidence type="ECO:0000313" key="4">
    <source>
        <dbReference type="Proteomes" id="UP000636505"/>
    </source>
</evidence>
<reference evidence="3" key="1">
    <citation type="submission" date="2020-10" db="EMBL/GenBank/DDBJ databases">
        <authorList>
            <person name="Castelo-Branco R."/>
            <person name="Eusebio N."/>
            <person name="Adriana R."/>
            <person name="Vieira A."/>
            <person name="Brugerolle De Fraissinette N."/>
            <person name="Rezende De Castro R."/>
            <person name="Schneider M.P."/>
            <person name="Vasconcelos V."/>
            <person name="Leao P.N."/>
        </authorList>
    </citation>
    <scope>NUCLEOTIDE SEQUENCE</scope>
    <source>
        <strain evidence="3">LEGE 07310</strain>
    </source>
</reference>
<keyword evidence="4" id="KW-1185">Reference proteome</keyword>
<evidence type="ECO:0000256" key="1">
    <source>
        <dbReference type="SAM" id="MobiDB-lite"/>
    </source>
</evidence>
<dbReference type="Pfam" id="PF07862">
    <property type="entry name" value="Nif11"/>
    <property type="match status" value="1"/>
</dbReference>
<proteinExistence type="predicted"/>
<name>A0A8J7A8Z1_9CYAN</name>
<protein>
    <submittedName>
        <fullName evidence="3">Nif11-like leader peptide family natural product</fullName>
    </submittedName>
</protein>
<dbReference type="NCBIfam" id="TIGR03798">
    <property type="entry name" value="leader_Nif11"/>
    <property type="match status" value="1"/>
</dbReference>
<evidence type="ECO:0000259" key="2">
    <source>
        <dbReference type="Pfam" id="PF07862"/>
    </source>
</evidence>
<sequence length="96" mass="10469">MSKKNVFNFLAKAAQDQNLKNQLETTSTPEEVVGVGNQAGYEFSSQHVDEALADLKQQPGFFGVLAEAVIELFSPDHDDYPVSGVQPFSGDPNPDR</sequence>
<gene>
    <name evidence="3" type="ORF">IQ241_13265</name>
</gene>
<dbReference type="Proteomes" id="UP000636505">
    <property type="component" value="Unassembled WGS sequence"/>
</dbReference>
<dbReference type="InterPro" id="IPR022516">
    <property type="entry name" value="CHP03798_Ocin"/>
</dbReference>
<evidence type="ECO:0000313" key="3">
    <source>
        <dbReference type="EMBL" id="MBE9078250.1"/>
    </source>
</evidence>
<comment type="caution">
    <text evidence="3">The sequence shown here is derived from an EMBL/GenBank/DDBJ whole genome shotgun (WGS) entry which is preliminary data.</text>
</comment>
<feature type="domain" description="Nif11" evidence="2">
    <location>
        <begin position="1"/>
        <end position="45"/>
    </location>
</feature>
<dbReference type="RefSeq" id="WP_193907910.1">
    <property type="nucleotide sequence ID" value="NZ_JADEXG010000029.1"/>
</dbReference>
<accession>A0A8J7A8Z1</accession>
<dbReference type="AlphaFoldDB" id="A0A8J7A8Z1"/>
<dbReference type="EMBL" id="JADEXG010000029">
    <property type="protein sequence ID" value="MBE9078250.1"/>
    <property type="molecule type" value="Genomic_DNA"/>
</dbReference>
<organism evidence="3 4">
    <name type="scientific">Vasconcelosia minhoensis LEGE 07310</name>
    <dbReference type="NCBI Taxonomy" id="915328"/>
    <lineage>
        <taxon>Bacteria</taxon>
        <taxon>Bacillati</taxon>
        <taxon>Cyanobacteriota</taxon>
        <taxon>Cyanophyceae</taxon>
        <taxon>Nodosilineales</taxon>
        <taxon>Cymatolegaceae</taxon>
        <taxon>Vasconcelosia</taxon>
        <taxon>Vasconcelosia minhoensis</taxon>
    </lineage>
</organism>